<dbReference type="InterPro" id="IPR011379">
    <property type="entry name" value="MazG-related_GP37"/>
</dbReference>
<dbReference type="EMBL" id="POTM01000010">
    <property type="protein sequence ID" value="TLH74424.1"/>
    <property type="molecule type" value="Genomic_DNA"/>
</dbReference>
<evidence type="ECO:0000313" key="4">
    <source>
        <dbReference type="Proteomes" id="UP000309984"/>
    </source>
</evidence>
<protein>
    <submittedName>
        <fullName evidence="3">Nucleotide pyrophosphohydrolase</fullName>
    </submittedName>
</protein>
<sequence>MVSSQVGYQRTLCDHRPCLTPRASVDLNDYQALALQTDVRPQRELEDTVVHLLGLAGEAGSVAAEYKKHLRDGKAHGAWRERMAEELGDVLWYLAAIADRLDLRLADIAAANLAKTRARWIPGFPAPFDESFPENERLPRSGVYEFRAVPETEVSRPSVDLFFNGLKVGDRLTDASDSPDGYRFHDVFHLAFATFLGWSPLTRALLGRKRRSDRIVDENQDGGRAVVLEEGISALAFAYGAEHGLLDGVEHVDQSLIGAIDSASANVEVADRTGADWERAILAGFKVFRELLAHDGGFVAFDADAGQLEFMSEKPVTSD</sequence>
<gene>
    <name evidence="3" type="ORF">C1S79_02920</name>
</gene>
<dbReference type="SUPFAM" id="SSF101386">
    <property type="entry name" value="all-alpha NTP pyrophosphatases"/>
    <property type="match status" value="1"/>
</dbReference>
<organism evidence="3 4">
    <name type="scientific">Mycolicibacterium phocaicum</name>
    <dbReference type="NCBI Taxonomy" id="319706"/>
    <lineage>
        <taxon>Bacteria</taxon>
        <taxon>Bacillati</taxon>
        <taxon>Actinomycetota</taxon>
        <taxon>Actinomycetes</taxon>
        <taxon>Mycobacteriales</taxon>
        <taxon>Mycobacteriaceae</taxon>
        <taxon>Mycolicibacterium</taxon>
    </lineage>
</organism>
<feature type="domain" description="NTP pyrophosphohydrolase MazG-like" evidence="1">
    <location>
        <begin position="54"/>
        <end position="119"/>
    </location>
</feature>
<evidence type="ECO:0000259" key="2">
    <source>
        <dbReference type="Pfam" id="PF18722"/>
    </source>
</evidence>
<dbReference type="AlphaFoldDB" id="A0AA94RFF7"/>
<dbReference type="Gene3D" id="1.10.287.1080">
    <property type="entry name" value="MazG-like"/>
    <property type="match status" value="1"/>
</dbReference>
<name>A0AA94RFF7_9MYCO</name>
<dbReference type="Pfam" id="PF18722">
    <property type="entry name" value="MazG_C"/>
    <property type="match status" value="1"/>
</dbReference>
<reference evidence="3 4" key="1">
    <citation type="submission" date="2018-01" db="EMBL/GenBank/DDBJ databases">
        <title>Comparative genomics of Mycobacterium mucogenicum and Mycobacterium neoaurum clade members emphasizing tRNA and non-coding RNA.</title>
        <authorList>
            <person name="Behra P.R.K."/>
            <person name="Pettersson B.M.F."/>
            <person name="Das S."/>
            <person name="Dasgupta S."/>
            <person name="Kirsebom L.A."/>
        </authorList>
    </citation>
    <scope>NUCLEOTIDE SEQUENCE [LARGE SCALE GENOMIC DNA]</scope>
    <source>
        <strain evidence="3 4">DSM 45104</strain>
    </source>
</reference>
<evidence type="ECO:0000259" key="1">
    <source>
        <dbReference type="Pfam" id="PF03819"/>
    </source>
</evidence>
<dbReference type="CDD" id="cd11541">
    <property type="entry name" value="NTP-PPase_u4"/>
    <property type="match status" value="1"/>
</dbReference>
<comment type="caution">
    <text evidence="3">The sequence shown here is derived from an EMBL/GenBank/DDBJ whole genome shotgun (WGS) entry which is preliminary data.</text>
</comment>
<evidence type="ECO:0000313" key="3">
    <source>
        <dbReference type="EMBL" id="TLH74424.1"/>
    </source>
</evidence>
<accession>A0AA94RFF7</accession>
<dbReference type="InterPro" id="IPR041407">
    <property type="entry name" value="MazG_C"/>
</dbReference>
<feature type="domain" description="MazG C-terminal" evidence="2">
    <location>
        <begin position="127"/>
        <end position="312"/>
    </location>
</feature>
<dbReference type="Pfam" id="PF03819">
    <property type="entry name" value="MazG"/>
    <property type="match status" value="1"/>
</dbReference>
<keyword evidence="4" id="KW-1185">Reference proteome</keyword>
<proteinExistence type="predicted"/>
<dbReference type="Proteomes" id="UP000309984">
    <property type="component" value="Unassembled WGS sequence"/>
</dbReference>
<dbReference type="InterPro" id="IPR004518">
    <property type="entry name" value="MazG-like_dom"/>
</dbReference>